<dbReference type="AlphaFoldDB" id="A0A096CL71"/>
<organism evidence="1 2">
    <name type="scientific">Prevotella melaninogenica DNF00666</name>
    <dbReference type="NCBI Taxonomy" id="1401073"/>
    <lineage>
        <taxon>Bacteria</taxon>
        <taxon>Pseudomonadati</taxon>
        <taxon>Bacteroidota</taxon>
        <taxon>Bacteroidia</taxon>
        <taxon>Bacteroidales</taxon>
        <taxon>Prevotellaceae</taxon>
        <taxon>Prevotella</taxon>
    </lineage>
</organism>
<name>A0A096CL71_9BACT</name>
<proteinExistence type="predicted"/>
<evidence type="ECO:0000313" key="2">
    <source>
        <dbReference type="Proteomes" id="UP000029578"/>
    </source>
</evidence>
<protein>
    <submittedName>
        <fullName evidence="1">Uncharacterized protein</fullName>
    </submittedName>
</protein>
<gene>
    <name evidence="1" type="ORF">HMPREF0661_09220</name>
</gene>
<evidence type="ECO:0000313" key="1">
    <source>
        <dbReference type="EMBL" id="KGF46064.1"/>
    </source>
</evidence>
<comment type="caution">
    <text evidence="1">The sequence shown here is derived from an EMBL/GenBank/DDBJ whole genome shotgun (WGS) entry which is preliminary data.</text>
</comment>
<dbReference type="EMBL" id="JRNS01000439">
    <property type="protein sequence ID" value="KGF46064.1"/>
    <property type="molecule type" value="Genomic_DNA"/>
</dbReference>
<sequence>MNIIGKKRGRKQKIQRSILQSVVFQWYKIQYFFTGTNYLRLKLFVIRTFILFLKIKMYACRTFWLSCFFIKDVDNAAYTVGKTFQRGKRPVLLWQSRLKKCRPLPDMKGTVYSMISSTACIRSSPFI</sequence>
<reference evidence="1 2" key="1">
    <citation type="submission" date="2014-07" db="EMBL/GenBank/DDBJ databases">
        <authorList>
            <person name="McCorrison J."/>
            <person name="Sanka R."/>
            <person name="Torralba M."/>
            <person name="Gillis M."/>
            <person name="Haft D.H."/>
            <person name="Methe B."/>
            <person name="Sutton G."/>
            <person name="Nelson K.E."/>
        </authorList>
    </citation>
    <scope>NUCLEOTIDE SEQUENCE [LARGE SCALE GENOMIC DNA]</scope>
    <source>
        <strain evidence="1 2">DNF00666</strain>
    </source>
</reference>
<accession>A0A096CL71</accession>
<dbReference type="Proteomes" id="UP000029578">
    <property type="component" value="Unassembled WGS sequence"/>
</dbReference>